<comment type="caution">
    <text evidence="1">The sequence shown here is derived from an EMBL/GenBank/DDBJ whole genome shotgun (WGS) entry which is preliminary data.</text>
</comment>
<dbReference type="RefSeq" id="WP_319612586.1">
    <property type="nucleotide sequence ID" value="NZ_JAWXYB010000008.1"/>
</dbReference>
<organism evidence="1 2">
    <name type="scientific">Acidiphilium acidophilum</name>
    <name type="common">Thiobacillus acidophilus</name>
    <dbReference type="NCBI Taxonomy" id="76588"/>
    <lineage>
        <taxon>Bacteria</taxon>
        <taxon>Pseudomonadati</taxon>
        <taxon>Pseudomonadota</taxon>
        <taxon>Alphaproteobacteria</taxon>
        <taxon>Acetobacterales</taxon>
        <taxon>Acidocellaceae</taxon>
        <taxon>Acidiphilium</taxon>
    </lineage>
</organism>
<dbReference type="Proteomes" id="UP001279553">
    <property type="component" value="Unassembled WGS sequence"/>
</dbReference>
<name>A0AAW9DKE1_ACIAO</name>
<proteinExistence type="predicted"/>
<dbReference type="AlphaFoldDB" id="A0AAW9DKE1"/>
<evidence type="ECO:0000313" key="1">
    <source>
        <dbReference type="EMBL" id="MDX5929518.1"/>
    </source>
</evidence>
<evidence type="ECO:0000313" key="2">
    <source>
        <dbReference type="Proteomes" id="UP001279553"/>
    </source>
</evidence>
<dbReference type="InterPro" id="IPR009241">
    <property type="entry name" value="HigB-like"/>
</dbReference>
<dbReference type="EMBL" id="JAWXYB010000008">
    <property type="protein sequence ID" value="MDX5929518.1"/>
    <property type="molecule type" value="Genomic_DNA"/>
</dbReference>
<accession>A0AAW9DKE1</accession>
<dbReference type="Pfam" id="PF05973">
    <property type="entry name" value="Gp49"/>
    <property type="match status" value="1"/>
</dbReference>
<protein>
    <submittedName>
        <fullName evidence="1">Type II toxin-antitoxin system RelE/ParE family toxin</fullName>
    </submittedName>
</protein>
<gene>
    <name evidence="1" type="ORF">SIL87_01885</name>
</gene>
<reference evidence="1 2" key="1">
    <citation type="submission" date="2023-11" db="EMBL/GenBank/DDBJ databases">
        <title>MicrobeMod: A computational toolkit for identifying prokaryotic methylation and restriction-modification with nanopore sequencing.</title>
        <authorList>
            <person name="Crits-Christoph A."/>
            <person name="Kang S.C."/>
            <person name="Lee H."/>
            <person name="Ostrov N."/>
        </authorList>
    </citation>
    <scope>NUCLEOTIDE SEQUENCE [LARGE SCALE GENOMIC DNA]</scope>
    <source>
        <strain evidence="1 2">DSMZ 700</strain>
    </source>
</reference>
<keyword evidence="2" id="KW-1185">Reference proteome</keyword>
<sequence length="115" mass="12984">MVDSFTLKPATFRGTSLEDLRAFPASARREAGYQIDKVQNGEPPTDWKPMAAVGQGVQEIRIRDEAGAFWVIYVAKFADAVYVLHCFQKMTQATSKADLDLAERRYRDLVKELKA</sequence>